<dbReference type="InterPro" id="IPR025874">
    <property type="entry name" value="DZR"/>
</dbReference>
<dbReference type="Pfam" id="PF12773">
    <property type="entry name" value="DZR"/>
    <property type="match status" value="1"/>
</dbReference>
<protein>
    <submittedName>
        <fullName evidence="3">Zinc ribbon domain-containing protein</fullName>
    </submittedName>
</protein>
<accession>A0A9D9HNA0</accession>
<organism evidence="3 4">
    <name type="scientific">Candidatus Gallitreponema excrementavium</name>
    <dbReference type="NCBI Taxonomy" id="2840840"/>
    <lineage>
        <taxon>Bacteria</taxon>
        <taxon>Pseudomonadati</taxon>
        <taxon>Spirochaetota</taxon>
        <taxon>Spirochaetia</taxon>
        <taxon>Spirochaetales</taxon>
        <taxon>Candidatus Gallitreponema</taxon>
    </lineage>
</organism>
<evidence type="ECO:0000313" key="3">
    <source>
        <dbReference type="EMBL" id="MBO8457002.1"/>
    </source>
</evidence>
<keyword evidence="1" id="KW-1133">Transmembrane helix</keyword>
<dbReference type="Proteomes" id="UP000823638">
    <property type="component" value="Unassembled WGS sequence"/>
</dbReference>
<reference evidence="3" key="1">
    <citation type="submission" date="2020-10" db="EMBL/GenBank/DDBJ databases">
        <authorList>
            <person name="Gilroy R."/>
        </authorList>
    </citation>
    <scope>NUCLEOTIDE SEQUENCE</scope>
    <source>
        <strain evidence="3">10532</strain>
    </source>
</reference>
<keyword evidence="1" id="KW-0472">Membrane</keyword>
<keyword evidence="1" id="KW-0812">Transmembrane</keyword>
<reference evidence="3" key="2">
    <citation type="journal article" date="2021" name="PeerJ">
        <title>Extensive microbial diversity within the chicken gut microbiome revealed by metagenomics and culture.</title>
        <authorList>
            <person name="Gilroy R."/>
            <person name="Ravi A."/>
            <person name="Getino M."/>
            <person name="Pursley I."/>
            <person name="Horton D.L."/>
            <person name="Alikhan N.F."/>
            <person name="Baker D."/>
            <person name="Gharbi K."/>
            <person name="Hall N."/>
            <person name="Watson M."/>
            <person name="Adriaenssens E.M."/>
            <person name="Foster-Nyarko E."/>
            <person name="Jarju S."/>
            <person name="Secka A."/>
            <person name="Antonio M."/>
            <person name="Oren A."/>
            <person name="Chaudhuri R.R."/>
            <person name="La Ragione R."/>
            <person name="Hildebrand F."/>
            <person name="Pallen M.J."/>
        </authorList>
    </citation>
    <scope>NUCLEOTIDE SEQUENCE</scope>
    <source>
        <strain evidence="3">10532</strain>
    </source>
</reference>
<feature type="transmembrane region" description="Helical" evidence="1">
    <location>
        <begin position="82"/>
        <end position="103"/>
    </location>
</feature>
<dbReference type="AlphaFoldDB" id="A0A9D9HNA0"/>
<comment type="caution">
    <text evidence="3">The sequence shown here is derived from an EMBL/GenBank/DDBJ whole genome shotgun (WGS) entry which is preliminary data.</text>
</comment>
<proteinExistence type="predicted"/>
<sequence>MASKKARFFCEFCGAEVKREDKLCKTCGRFFASVRCPKCGTTGGPGDFKRGCPNCGYAFGKDSGRNAVIKTKKGGEPDSLPFWIYAAVFLLTLVVAFFVVLSVKT</sequence>
<evidence type="ECO:0000313" key="4">
    <source>
        <dbReference type="Proteomes" id="UP000823638"/>
    </source>
</evidence>
<dbReference type="EMBL" id="JADIMM010000023">
    <property type="protein sequence ID" value="MBO8457002.1"/>
    <property type="molecule type" value="Genomic_DNA"/>
</dbReference>
<evidence type="ECO:0000259" key="2">
    <source>
        <dbReference type="Pfam" id="PF12773"/>
    </source>
</evidence>
<name>A0A9D9HNA0_9SPIR</name>
<gene>
    <name evidence="3" type="ORF">IAA81_02090</name>
</gene>
<evidence type="ECO:0000256" key="1">
    <source>
        <dbReference type="SAM" id="Phobius"/>
    </source>
</evidence>
<feature type="domain" description="DZANK-type" evidence="2">
    <location>
        <begin position="10"/>
        <end position="56"/>
    </location>
</feature>